<feature type="domain" description="Aspartate/ornithine carbamoyltransferase carbamoyl-P binding" evidence="9">
    <location>
        <begin position="19"/>
        <end position="158"/>
    </location>
</feature>
<comment type="catalytic activity">
    <reaction evidence="6 7">
        <text>carbamoyl phosphate + L-aspartate = N-carbamoyl-L-aspartate + phosphate + H(+)</text>
        <dbReference type="Rhea" id="RHEA:20013"/>
        <dbReference type="ChEBI" id="CHEBI:15378"/>
        <dbReference type="ChEBI" id="CHEBI:29991"/>
        <dbReference type="ChEBI" id="CHEBI:32814"/>
        <dbReference type="ChEBI" id="CHEBI:43474"/>
        <dbReference type="ChEBI" id="CHEBI:58228"/>
        <dbReference type="EC" id="2.1.3.2"/>
    </reaction>
</comment>
<dbReference type="GO" id="GO:0005829">
    <property type="term" value="C:cytosol"/>
    <property type="evidence" value="ECO:0007669"/>
    <property type="project" value="TreeGrafter"/>
</dbReference>
<comment type="pathway">
    <text evidence="1 7">Pyrimidine metabolism; UMP biosynthesis via de novo pathway; (S)-dihydroorotate from bicarbonate: step 2/3.</text>
</comment>
<protein>
    <recommendedName>
        <fullName evidence="7">Aspartate carbamoyltransferase</fullName>
        <ecNumber evidence="7">2.1.3.2</ecNumber>
    </recommendedName>
    <alternativeName>
        <fullName evidence="7">Aspartate transcarbamylase</fullName>
        <shortName evidence="7">ATCase</shortName>
    </alternativeName>
</protein>
<evidence type="ECO:0000256" key="3">
    <source>
        <dbReference type="ARBA" id="ARBA00022679"/>
    </source>
</evidence>
<feature type="binding site" evidence="7">
    <location>
        <position position="117"/>
    </location>
    <ligand>
        <name>carbamoyl phosphate</name>
        <dbReference type="ChEBI" id="CHEBI:58228"/>
    </ligand>
</feature>
<evidence type="ECO:0000259" key="9">
    <source>
        <dbReference type="Pfam" id="PF02729"/>
    </source>
</evidence>
<feature type="binding site" evidence="7">
    <location>
        <position position="68"/>
    </location>
    <ligand>
        <name>carbamoyl phosphate</name>
        <dbReference type="ChEBI" id="CHEBI:58228"/>
    </ligand>
</feature>
<dbReference type="Pfam" id="PF02729">
    <property type="entry name" value="OTCace_N"/>
    <property type="match status" value="1"/>
</dbReference>
<comment type="similarity">
    <text evidence="2 7">Belongs to the aspartate/ornithine carbamoyltransferase superfamily. ATCase family.</text>
</comment>
<dbReference type="SUPFAM" id="SSF53671">
    <property type="entry name" value="Aspartate/ornithine carbamoyltransferase"/>
    <property type="match status" value="1"/>
</dbReference>
<dbReference type="InterPro" id="IPR002082">
    <property type="entry name" value="Asp_carbamoyltransf"/>
</dbReference>
<dbReference type="PATRIC" id="fig|1227454.3.peg.149"/>
<dbReference type="InterPro" id="IPR036901">
    <property type="entry name" value="Asp/Orn_carbamoylTrfase_sf"/>
</dbReference>
<feature type="domain" description="Aspartate/ornithine carbamoyltransferase Asp/Orn-binding" evidence="8">
    <location>
        <begin position="164"/>
        <end position="314"/>
    </location>
</feature>
<dbReference type="FunFam" id="3.40.50.1370:FF:000001">
    <property type="entry name" value="Aspartate carbamoyltransferase"/>
    <property type="match status" value="1"/>
</dbReference>
<keyword evidence="4 7" id="KW-0665">Pyrimidine biosynthesis</keyword>
<dbReference type="NCBIfam" id="TIGR00670">
    <property type="entry name" value="asp_carb_tr"/>
    <property type="match status" value="1"/>
</dbReference>
<keyword evidence="11" id="KW-1185">Reference proteome</keyword>
<dbReference type="AlphaFoldDB" id="M0MMG9"/>
<feature type="binding site" evidence="7">
    <location>
        <position position="279"/>
    </location>
    <ligand>
        <name>carbamoyl phosphate</name>
        <dbReference type="ChEBI" id="CHEBI:58228"/>
    </ligand>
</feature>
<dbReference type="InterPro" id="IPR006132">
    <property type="entry name" value="Asp/Orn_carbamoyltranf_P-bd"/>
</dbReference>
<dbReference type="InterPro" id="IPR006130">
    <property type="entry name" value="Asp/Orn_carbamoylTrfase"/>
</dbReference>
<dbReference type="STRING" id="1227454.C446_00764"/>
<evidence type="ECO:0000256" key="6">
    <source>
        <dbReference type="ARBA" id="ARBA00048859"/>
    </source>
</evidence>
<evidence type="ECO:0000259" key="8">
    <source>
        <dbReference type="Pfam" id="PF00185"/>
    </source>
</evidence>
<evidence type="ECO:0000313" key="11">
    <source>
        <dbReference type="Proteomes" id="UP000011607"/>
    </source>
</evidence>
<evidence type="ECO:0000256" key="7">
    <source>
        <dbReference type="HAMAP-Rule" id="MF_00001"/>
    </source>
</evidence>
<comment type="subunit">
    <text evidence="7">Heterooligomer of catalytic and regulatory chains.</text>
</comment>
<proteinExistence type="inferred from homology"/>
<dbReference type="PRINTS" id="PR00101">
    <property type="entry name" value="ATCASE"/>
</dbReference>
<dbReference type="InterPro" id="IPR006131">
    <property type="entry name" value="Asp_carbamoyltransf_Asp/Orn-bd"/>
</dbReference>
<gene>
    <name evidence="7 10" type="primary">pyrB</name>
    <name evidence="10" type="ORF">C446_00764</name>
</gene>
<dbReference type="PRINTS" id="PR00100">
    <property type="entry name" value="AOTCASE"/>
</dbReference>
<feature type="binding site" evidence="7">
    <location>
        <position position="177"/>
    </location>
    <ligand>
        <name>L-aspartate</name>
        <dbReference type="ChEBI" id="CHEBI:29991"/>
    </ligand>
</feature>
<feature type="binding site" evidence="7">
    <location>
        <position position="148"/>
    </location>
    <ligand>
        <name>carbamoyl phosphate</name>
        <dbReference type="ChEBI" id="CHEBI:58228"/>
    </ligand>
</feature>
<evidence type="ECO:0000313" key="10">
    <source>
        <dbReference type="EMBL" id="EMA46892.1"/>
    </source>
</evidence>
<evidence type="ECO:0000256" key="1">
    <source>
        <dbReference type="ARBA" id="ARBA00004852"/>
    </source>
</evidence>
<feature type="binding site" evidence="7">
    <location>
        <position position="145"/>
    </location>
    <ligand>
        <name>carbamoyl phosphate</name>
        <dbReference type="ChEBI" id="CHEBI:58228"/>
    </ligand>
</feature>
<dbReference type="GO" id="GO:0006520">
    <property type="term" value="P:amino acid metabolic process"/>
    <property type="evidence" value="ECO:0007669"/>
    <property type="project" value="InterPro"/>
</dbReference>
<dbReference type="GO" id="GO:0006207">
    <property type="term" value="P:'de novo' pyrimidine nucleobase biosynthetic process"/>
    <property type="evidence" value="ECO:0007669"/>
    <property type="project" value="InterPro"/>
</dbReference>
<reference evidence="10 11" key="1">
    <citation type="journal article" date="2014" name="PLoS Genet.">
        <title>Phylogenetically driven sequencing of extremely halophilic archaea reveals strategies for static and dynamic osmo-response.</title>
        <authorList>
            <person name="Becker E.A."/>
            <person name="Seitzer P.M."/>
            <person name="Tritt A."/>
            <person name="Larsen D."/>
            <person name="Krusor M."/>
            <person name="Yao A.I."/>
            <person name="Wu D."/>
            <person name="Madern D."/>
            <person name="Eisen J.A."/>
            <person name="Darling A.E."/>
            <person name="Facciotti M.T."/>
        </authorList>
    </citation>
    <scope>NUCLEOTIDE SEQUENCE [LARGE SCALE GENOMIC DNA]</scope>
    <source>
        <strain evidence="10 11">JCM 10879</strain>
    </source>
</reference>
<feature type="binding site" evidence="7">
    <location>
        <position position="67"/>
    </location>
    <ligand>
        <name>carbamoyl phosphate</name>
        <dbReference type="ChEBI" id="CHEBI:58228"/>
    </ligand>
</feature>
<comment type="function">
    <text evidence="5 7">Catalyzes the condensation of carbamoyl phosphate and aspartate to form carbamoyl aspartate and inorganic phosphate, the committed step in the de novo pyrimidine nucleotide biosynthesis pathway.</text>
</comment>
<dbReference type="GO" id="GO:0044205">
    <property type="term" value="P:'de novo' UMP biosynthetic process"/>
    <property type="evidence" value="ECO:0007669"/>
    <property type="project" value="UniProtKB-UniRule"/>
</dbReference>
<feature type="binding site" evidence="7">
    <location>
        <position position="96"/>
    </location>
    <ligand>
        <name>L-aspartate</name>
        <dbReference type="ChEBI" id="CHEBI:29991"/>
    </ligand>
</feature>
<dbReference type="GO" id="GO:0016597">
    <property type="term" value="F:amino acid binding"/>
    <property type="evidence" value="ECO:0007669"/>
    <property type="project" value="InterPro"/>
</dbReference>
<dbReference type="FunFam" id="3.40.50.1370:FF:000002">
    <property type="entry name" value="Aspartate carbamoyltransferase 2"/>
    <property type="match status" value="1"/>
</dbReference>
<dbReference type="UniPathway" id="UPA00070">
    <property type="reaction ID" value="UER00116"/>
</dbReference>
<dbReference type="Proteomes" id="UP000011607">
    <property type="component" value="Unassembled WGS sequence"/>
</dbReference>
<dbReference type="Pfam" id="PF00185">
    <property type="entry name" value="OTCace"/>
    <property type="match status" value="1"/>
</dbReference>
<dbReference type="Gene3D" id="3.40.50.1370">
    <property type="entry name" value="Aspartate/ornithine carbamoyltransferase"/>
    <property type="match status" value="2"/>
</dbReference>
<feature type="binding site" evidence="7">
    <location>
        <position position="240"/>
    </location>
    <ligand>
        <name>L-aspartate</name>
        <dbReference type="ChEBI" id="CHEBI:29991"/>
    </ligand>
</feature>
<dbReference type="EC" id="2.1.3.2" evidence="7"/>
<keyword evidence="3 7" id="KW-0808">Transferase</keyword>
<dbReference type="HAMAP" id="MF_00001">
    <property type="entry name" value="Asp_carb_tr"/>
    <property type="match status" value="1"/>
</dbReference>
<evidence type="ECO:0000256" key="5">
    <source>
        <dbReference type="ARBA" id="ARBA00043884"/>
    </source>
</evidence>
<feature type="binding site" evidence="7">
    <location>
        <position position="280"/>
    </location>
    <ligand>
        <name>carbamoyl phosphate</name>
        <dbReference type="ChEBI" id="CHEBI:58228"/>
    </ligand>
</feature>
<evidence type="ECO:0000256" key="4">
    <source>
        <dbReference type="ARBA" id="ARBA00022975"/>
    </source>
</evidence>
<dbReference type="PROSITE" id="PS00097">
    <property type="entry name" value="CARBAMOYLTRANSFERASE"/>
    <property type="match status" value="1"/>
</dbReference>
<dbReference type="GO" id="GO:0004070">
    <property type="term" value="F:aspartate carbamoyltransferase activity"/>
    <property type="evidence" value="ECO:0007669"/>
    <property type="project" value="UniProtKB-UniRule"/>
</dbReference>
<comment type="caution">
    <text evidence="10">The sequence shown here is derived from an EMBL/GenBank/DDBJ whole genome shotgun (WGS) entry which is preliminary data.</text>
</comment>
<dbReference type="PANTHER" id="PTHR45753:SF6">
    <property type="entry name" value="ASPARTATE CARBAMOYLTRANSFERASE"/>
    <property type="match status" value="1"/>
</dbReference>
<organism evidence="10 11">
    <name type="scientific">Halobiforma nitratireducens JCM 10879</name>
    <dbReference type="NCBI Taxonomy" id="1227454"/>
    <lineage>
        <taxon>Archaea</taxon>
        <taxon>Methanobacteriati</taxon>
        <taxon>Methanobacteriota</taxon>
        <taxon>Stenosarchaea group</taxon>
        <taxon>Halobacteria</taxon>
        <taxon>Halobacteriales</taxon>
        <taxon>Natrialbaceae</taxon>
        <taxon>Halobiforma</taxon>
    </lineage>
</organism>
<dbReference type="PANTHER" id="PTHR45753">
    <property type="entry name" value="ORNITHINE CARBAMOYLTRANSFERASE, MITOCHONDRIAL"/>
    <property type="match status" value="1"/>
</dbReference>
<dbReference type="NCBIfam" id="NF002032">
    <property type="entry name" value="PRK00856.1"/>
    <property type="match status" value="1"/>
</dbReference>
<sequence length="326" mass="36089">MEGLKGNAGAYTNEMRHDHLITSKQLSRGDIETVLDRAAEIDEDPSAVADRYADTLLGLLFFEPSTRTKMSFETAMKRLGGDVVDMGSVESSSVKKGETLADTVRVIEGYADALVLRHPKQGAAQMASEFVDVPLLNAGDGAGHHPTQTLLDLYTIRENAGLEDLTIGIMGDLKYGRTVHSLAHALTNFDVHQHFISPESLQLPREVVYDLHQEQDGTQIREHESLEEILPSLDVLYVTRIQRERFPDENEYQKVAGEYQIDTDTLEAASDELTIMHPLPRVDEIAPEIDETDHAAYFDQAHNGVPVRMALLDLLLGGDDGGVRDD</sequence>
<evidence type="ECO:0000256" key="2">
    <source>
        <dbReference type="ARBA" id="ARBA00008896"/>
    </source>
</evidence>
<name>M0MMG9_9EURY</name>
<accession>M0MMG9</accession>
<dbReference type="EMBL" id="AOMA01000005">
    <property type="protein sequence ID" value="EMA46892.1"/>
    <property type="molecule type" value="Genomic_DNA"/>
</dbReference>
<dbReference type="eggNOG" id="arCOG00911">
    <property type="taxonomic scope" value="Archaea"/>
</dbReference>